<keyword evidence="1" id="KW-1185">Reference proteome</keyword>
<evidence type="ECO:0000313" key="2">
    <source>
        <dbReference type="WBParaSite" id="Hba_01244"/>
    </source>
</evidence>
<proteinExistence type="predicted"/>
<reference evidence="2" key="1">
    <citation type="submission" date="2016-11" db="UniProtKB">
        <authorList>
            <consortium name="WormBaseParasite"/>
        </authorList>
    </citation>
    <scope>IDENTIFICATION</scope>
</reference>
<organism evidence="1 2">
    <name type="scientific">Heterorhabditis bacteriophora</name>
    <name type="common">Entomopathogenic nematode worm</name>
    <dbReference type="NCBI Taxonomy" id="37862"/>
    <lineage>
        <taxon>Eukaryota</taxon>
        <taxon>Metazoa</taxon>
        <taxon>Ecdysozoa</taxon>
        <taxon>Nematoda</taxon>
        <taxon>Chromadorea</taxon>
        <taxon>Rhabditida</taxon>
        <taxon>Rhabditina</taxon>
        <taxon>Rhabditomorpha</taxon>
        <taxon>Strongyloidea</taxon>
        <taxon>Heterorhabditidae</taxon>
        <taxon>Heterorhabditis</taxon>
    </lineage>
</organism>
<dbReference type="AlphaFoldDB" id="A0A1I7W9A7"/>
<dbReference type="Proteomes" id="UP000095283">
    <property type="component" value="Unplaced"/>
</dbReference>
<evidence type="ECO:0000313" key="1">
    <source>
        <dbReference type="Proteomes" id="UP000095283"/>
    </source>
</evidence>
<accession>A0A1I7W9A7</accession>
<sequence>MMAISCFKSKMSRIQKISELLFEYKVLILNSFKCN</sequence>
<dbReference type="WBParaSite" id="Hba_01244">
    <property type="protein sequence ID" value="Hba_01244"/>
    <property type="gene ID" value="Hba_01244"/>
</dbReference>
<name>A0A1I7W9A7_HETBA</name>
<protein>
    <submittedName>
        <fullName evidence="2">Uncharacterized protein</fullName>
    </submittedName>
</protein>